<reference evidence="2 4" key="1">
    <citation type="submission" date="2022-06" db="EMBL/GenBank/DDBJ databases">
        <title>Leptospira isolates from biofilms formed at urban environments.</title>
        <authorList>
            <person name="Ribeiro P.S."/>
            <person name="Sousa T."/>
            <person name="Carvalho N."/>
            <person name="Aburjaile F."/>
            <person name="Neves F."/>
            <person name="Oliveira D."/>
            <person name="Blanco L."/>
            <person name="Lima J."/>
            <person name="Costa F."/>
            <person name="Brenig B."/>
            <person name="Soares S."/>
            <person name="Ramos R."/>
            <person name="Goes-Neto A."/>
            <person name="Matiuzzi M."/>
            <person name="Azevedo V."/>
            <person name="Ristow P."/>
        </authorList>
    </citation>
    <scope>NUCLEOTIDE SEQUENCE</scope>
    <source>
        <strain evidence="1 4">VSF19</strain>
        <strain evidence="2">VSF20</strain>
    </source>
</reference>
<dbReference type="EMBL" id="JAMQPM010000002">
    <property type="protein sequence ID" value="MCW7526069.1"/>
    <property type="molecule type" value="Genomic_DNA"/>
</dbReference>
<evidence type="ECO:0000313" key="4">
    <source>
        <dbReference type="Proteomes" id="UP001208912"/>
    </source>
</evidence>
<dbReference type="Proteomes" id="UP001208912">
    <property type="component" value="Unassembled WGS sequence"/>
</dbReference>
<protein>
    <recommendedName>
        <fullName evidence="5">Lipoprotein</fullName>
    </recommendedName>
</protein>
<sequence>MKKFIFSLVFVFGCNGIGGPSVLPYENFKSQAESYFYLKAIECGRIYATNSANTLETEKSANDQGLLGILVSGAAKSSEILSFSGPSFVRKDDAGFCFRSILAVPCGNQYSDFLVSHSVAYAMHCSPKKACMTSHQNFLQGDFCNR</sequence>
<proteinExistence type="predicted"/>
<evidence type="ECO:0000313" key="2">
    <source>
        <dbReference type="EMBL" id="MCW7529819.1"/>
    </source>
</evidence>
<keyword evidence="4" id="KW-1185">Reference proteome</keyword>
<evidence type="ECO:0000313" key="3">
    <source>
        <dbReference type="Proteomes" id="UP001208540"/>
    </source>
</evidence>
<dbReference type="Proteomes" id="UP001208540">
    <property type="component" value="Unassembled WGS sequence"/>
</dbReference>
<gene>
    <name evidence="1" type="ORF">ND861_06920</name>
    <name evidence="2" type="ORF">ND862_06315</name>
</gene>
<dbReference type="AlphaFoldDB" id="A0AAW5VML5"/>
<name>A0AAW5VML5_9LEPT</name>
<organism evidence="2 3">
    <name type="scientific">Leptospira soteropolitanensis</name>
    <dbReference type="NCBI Taxonomy" id="2950025"/>
    <lineage>
        <taxon>Bacteria</taxon>
        <taxon>Pseudomonadati</taxon>
        <taxon>Spirochaetota</taxon>
        <taxon>Spirochaetia</taxon>
        <taxon>Leptospirales</taxon>
        <taxon>Leptospiraceae</taxon>
        <taxon>Leptospira</taxon>
    </lineage>
</organism>
<dbReference type="EMBL" id="JAMQPL010000002">
    <property type="protein sequence ID" value="MCW7529819.1"/>
    <property type="molecule type" value="Genomic_DNA"/>
</dbReference>
<comment type="caution">
    <text evidence="2">The sequence shown here is derived from an EMBL/GenBank/DDBJ whole genome shotgun (WGS) entry which is preliminary data.</text>
</comment>
<evidence type="ECO:0008006" key="5">
    <source>
        <dbReference type="Google" id="ProtNLM"/>
    </source>
</evidence>
<accession>A0AAW5VML5</accession>
<evidence type="ECO:0000313" key="1">
    <source>
        <dbReference type="EMBL" id="MCW7526069.1"/>
    </source>
</evidence>
<dbReference type="RefSeq" id="WP_265351350.1">
    <property type="nucleotide sequence ID" value="NZ_JAMQPL010000002.1"/>
</dbReference>